<dbReference type="Pfam" id="PF01878">
    <property type="entry name" value="EVE"/>
    <property type="match status" value="1"/>
</dbReference>
<dbReference type="FunFam" id="3.10.590.10:FF:000003">
    <property type="entry name" value="Thymocyte nuclear protein 1"/>
    <property type="match status" value="1"/>
</dbReference>
<dbReference type="AlphaFoldDB" id="A0A0Q9YAR2"/>
<reference evidence="3" key="1">
    <citation type="submission" date="2015-09" db="EMBL/GenBank/DDBJ databases">
        <title>Draft Genome Sequences of Two Novel Amoeba-resistant Intranuclear Bacteria, Candidatus Berkiella cookevillensis and Candidatus Berkiella aquae.</title>
        <authorList>
            <person name="Mehari Y.T."/>
            <person name="Arivett B.A."/>
            <person name="Farone A.L."/>
            <person name="Gunderson J.H."/>
            <person name="Farone M.B."/>
        </authorList>
    </citation>
    <scope>NUCLEOTIDE SEQUENCE [LARGE SCALE GENOMIC DNA]</scope>
    <source>
        <strain evidence="3">CC99</strain>
    </source>
</reference>
<evidence type="ECO:0000313" key="5">
    <source>
        <dbReference type="Proteomes" id="UP000051494"/>
    </source>
</evidence>
<protein>
    <submittedName>
        <fullName evidence="3">EVE domain protein</fullName>
    </submittedName>
    <submittedName>
        <fullName evidence="4">EVE domain-containing protein</fullName>
    </submittedName>
</protein>
<keyword evidence="1" id="KW-0597">Phosphoprotein</keyword>
<organism evidence="3">
    <name type="scientific">Candidatus Berkiella cookevillensis</name>
    <dbReference type="NCBI Taxonomy" id="437022"/>
    <lineage>
        <taxon>Bacteria</taxon>
        <taxon>Pseudomonadati</taxon>
        <taxon>Pseudomonadota</taxon>
        <taxon>Gammaproteobacteria</taxon>
        <taxon>Candidatus Berkiellales</taxon>
        <taxon>Candidatus Berkiellaceae</taxon>
        <taxon>Candidatus Berkiella</taxon>
    </lineage>
</organism>
<dbReference type="PANTHER" id="PTHR14087">
    <property type="entry name" value="THYMOCYTE NUCLEAR PROTEIN 1"/>
    <property type="match status" value="1"/>
</dbReference>
<dbReference type="EMBL" id="LKHV02000001">
    <property type="protein sequence ID" value="MCS5709566.1"/>
    <property type="molecule type" value="Genomic_DNA"/>
</dbReference>
<proteinExistence type="predicted"/>
<comment type="caution">
    <text evidence="3">The sequence shown here is derived from an EMBL/GenBank/DDBJ whole genome shotgun (WGS) entry which is preliminary data.</text>
</comment>
<dbReference type="STRING" id="437022.CC99x_02077"/>
<dbReference type="Proteomes" id="UP000051494">
    <property type="component" value="Unassembled WGS sequence"/>
</dbReference>
<gene>
    <name evidence="4" type="ORF">CC99x_011735</name>
    <name evidence="3" type="ORF">CC99x_02077</name>
</gene>
<dbReference type="Gene3D" id="3.10.590.10">
    <property type="entry name" value="ph1033 like domains"/>
    <property type="match status" value="1"/>
</dbReference>
<feature type="domain" description="EVE" evidence="2">
    <location>
        <begin position="4"/>
        <end position="153"/>
    </location>
</feature>
<evidence type="ECO:0000259" key="2">
    <source>
        <dbReference type="Pfam" id="PF01878"/>
    </source>
</evidence>
<dbReference type="InterPro" id="IPR002740">
    <property type="entry name" value="EVE_domain"/>
</dbReference>
<dbReference type="PATRIC" id="fig|1590042.3.peg.2123"/>
<sequence length="156" mass="18181">MQQKFWLMKSEPSTFSIDHLAALPHQTEHWEGVRNYQARNFMRDEMKVGDEAFFYHSNCDTPGIVGIVTIVKSAYPDHFALKKSSPYYDPKSTTENPRWYMVDVKLKQKFDTVISLRTLKENTALAKMPLVQKGNRLSILPVTANEWRTILKMLKK</sequence>
<dbReference type="InterPro" id="IPR015947">
    <property type="entry name" value="PUA-like_sf"/>
</dbReference>
<dbReference type="InterPro" id="IPR047197">
    <property type="entry name" value="THYN1-like_EVE"/>
</dbReference>
<dbReference type="SUPFAM" id="SSF88697">
    <property type="entry name" value="PUA domain-like"/>
    <property type="match status" value="1"/>
</dbReference>
<keyword evidence="5" id="KW-1185">Reference proteome</keyword>
<reference evidence="4" key="3">
    <citation type="submission" date="2021-06" db="EMBL/GenBank/DDBJ databases">
        <title>Genomic Description and Analysis of Intracellular Bacteria, Candidatus Berkiella cookevillensis and Candidatus Berkiella aquae.</title>
        <authorList>
            <person name="Kidane D.T."/>
            <person name="Mehari Y.T."/>
            <person name="Rice F.C."/>
            <person name="Arivett B.A."/>
            <person name="Farone A.L."/>
            <person name="Berk S.G."/>
            <person name="Farone M.B."/>
        </authorList>
    </citation>
    <scope>NUCLEOTIDE SEQUENCE</scope>
    <source>
        <strain evidence="4">CC99</strain>
    </source>
</reference>
<dbReference type="EMBL" id="LKHV01000012">
    <property type="protein sequence ID" value="KRG17782.1"/>
    <property type="molecule type" value="Genomic_DNA"/>
</dbReference>
<evidence type="ECO:0000313" key="3">
    <source>
        <dbReference type="EMBL" id="KRG17782.1"/>
    </source>
</evidence>
<reference evidence="4" key="2">
    <citation type="journal article" date="2016" name="Genome Announc.">
        <title>Draft Genome Sequences of Two Novel Amoeba-Resistant Intranuclear Bacteria, 'Candidatus Berkiella cookevillensis' and 'Candidatus Berkiella aquae'.</title>
        <authorList>
            <person name="Mehari Y.T."/>
            <person name="Arivett B.A."/>
            <person name="Farone A.L."/>
            <person name="Gunderson J.H."/>
            <person name="Farone M.B."/>
        </authorList>
    </citation>
    <scope>NUCLEOTIDE SEQUENCE</scope>
    <source>
        <strain evidence="4">CC99</strain>
    </source>
</reference>
<dbReference type="PANTHER" id="PTHR14087:SF7">
    <property type="entry name" value="THYMOCYTE NUCLEAR PROTEIN 1"/>
    <property type="match status" value="1"/>
</dbReference>
<evidence type="ECO:0000256" key="1">
    <source>
        <dbReference type="ARBA" id="ARBA00022553"/>
    </source>
</evidence>
<name>A0A0Q9YAR2_9GAMM</name>
<dbReference type="CDD" id="cd21133">
    <property type="entry name" value="EVE"/>
    <property type="match status" value="1"/>
</dbReference>
<accession>A0A0Q9YAR2</accession>
<dbReference type="RefSeq" id="WP_057625177.1">
    <property type="nucleotide sequence ID" value="NZ_LKHV02000001.1"/>
</dbReference>
<dbReference type="InterPro" id="IPR052181">
    <property type="entry name" value="5hmC_binding"/>
</dbReference>
<evidence type="ECO:0000313" key="4">
    <source>
        <dbReference type="EMBL" id="MCS5709566.1"/>
    </source>
</evidence>